<protein>
    <submittedName>
        <fullName evidence="1">Uncharacterized protein</fullName>
    </submittedName>
</protein>
<comment type="caution">
    <text evidence="1">The sequence shown here is derived from an EMBL/GenBank/DDBJ whole genome shotgun (WGS) entry which is preliminary data.</text>
</comment>
<evidence type="ECO:0000313" key="2">
    <source>
        <dbReference type="Proteomes" id="UP000188268"/>
    </source>
</evidence>
<evidence type="ECO:0000313" key="1">
    <source>
        <dbReference type="EMBL" id="OMO70893.1"/>
    </source>
</evidence>
<organism evidence="1 2">
    <name type="scientific">Corchorus capsularis</name>
    <name type="common">Jute</name>
    <dbReference type="NCBI Taxonomy" id="210143"/>
    <lineage>
        <taxon>Eukaryota</taxon>
        <taxon>Viridiplantae</taxon>
        <taxon>Streptophyta</taxon>
        <taxon>Embryophyta</taxon>
        <taxon>Tracheophyta</taxon>
        <taxon>Spermatophyta</taxon>
        <taxon>Magnoliopsida</taxon>
        <taxon>eudicotyledons</taxon>
        <taxon>Gunneridae</taxon>
        <taxon>Pentapetalae</taxon>
        <taxon>rosids</taxon>
        <taxon>malvids</taxon>
        <taxon>Malvales</taxon>
        <taxon>Malvaceae</taxon>
        <taxon>Grewioideae</taxon>
        <taxon>Apeibeae</taxon>
        <taxon>Corchorus</taxon>
    </lineage>
</organism>
<sequence length="36" mass="4079">TAWLSKHLMKIQAVDRSGDCSDPGIYGKYNVFYISN</sequence>
<keyword evidence="2" id="KW-1185">Reference proteome</keyword>
<dbReference type="EMBL" id="AWWV01011754">
    <property type="protein sequence ID" value="OMO70893.1"/>
    <property type="molecule type" value="Genomic_DNA"/>
</dbReference>
<proteinExistence type="predicted"/>
<dbReference type="Gramene" id="OMO70893">
    <property type="protein sequence ID" value="OMO70893"/>
    <property type="gene ID" value="CCACVL1_18598"/>
</dbReference>
<reference evidence="1 2" key="1">
    <citation type="submission" date="2013-09" db="EMBL/GenBank/DDBJ databases">
        <title>Corchorus capsularis genome sequencing.</title>
        <authorList>
            <person name="Alam M."/>
            <person name="Haque M.S."/>
            <person name="Islam M.S."/>
            <person name="Emdad E.M."/>
            <person name="Islam M.M."/>
            <person name="Ahmed B."/>
            <person name="Halim A."/>
            <person name="Hossen Q.M.M."/>
            <person name="Hossain M.Z."/>
            <person name="Ahmed R."/>
            <person name="Khan M.M."/>
            <person name="Islam R."/>
            <person name="Rashid M.M."/>
            <person name="Khan S.A."/>
            <person name="Rahman M.S."/>
            <person name="Alam M."/>
        </authorList>
    </citation>
    <scope>NUCLEOTIDE SEQUENCE [LARGE SCALE GENOMIC DNA]</scope>
    <source>
        <strain evidence="2">cv. CVL-1</strain>
        <tissue evidence="1">Whole seedling</tissue>
    </source>
</reference>
<name>A0A1R3HKU7_COCAP</name>
<dbReference type="Proteomes" id="UP000188268">
    <property type="component" value="Unassembled WGS sequence"/>
</dbReference>
<dbReference type="AlphaFoldDB" id="A0A1R3HKU7"/>
<accession>A0A1R3HKU7</accession>
<feature type="non-terminal residue" evidence="1">
    <location>
        <position position="1"/>
    </location>
</feature>
<gene>
    <name evidence="1" type="ORF">CCACVL1_18598</name>
</gene>